<sequence>MVGLLLALFAGAGCATLPLSARMAGNVPHEASDIEFIADGDVLYLFARSQGVARALCASIGGDVARQEGRGMARAEGRRTGMGRVNGCYADARTVVMCLEGFCPADVSRAFPERDDFALTFAGGNLVLVSSDVRAVGSVCGDDRTVCQRPAFAIIVCQAADDACIAHEERHHRERQFHE</sequence>
<gene>
    <name evidence="1" type="ORF">A3C16_01530</name>
</gene>
<accession>A0A1G2KV99</accession>
<organism evidence="1 2">
    <name type="scientific">Candidatus Sungbacteria bacterium RIFCSPHIGHO2_02_FULL_51_29</name>
    <dbReference type="NCBI Taxonomy" id="1802273"/>
    <lineage>
        <taxon>Bacteria</taxon>
        <taxon>Candidatus Sungiibacteriota</taxon>
    </lineage>
</organism>
<evidence type="ECO:0000313" key="1">
    <source>
        <dbReference type="EMBL" id="OHA03336.1"/>
    </source>
</evidence>
<proteinExistence type="predicted"/>
<reference evidence="1 2" key="1">
    <citation type="journal article" date="2016" name="Nat. Commun.">
        <title>Thousands of microbial genomes shed light on interconnected biogeochemical processes in an aquifer system.</title>
        <authorList>
            <person name="Anantharaman K."/>
            <person name="Brown C.T."/>
            <person name="Hug L.A."/>
            <person name="Sharon I."/>
            <person name="Castelle C.J."/>
            <person name="Probst A.J."/>
            <person name="Thomas B.C."/>
            <person name="Singh A."/>
            <person name="Wilkins M.J."/>
            <person name="Karaoz U."/>
            <person name="Brodie E.L."/>
            <person name="Williams K.H."/>
            <person name="Hubbard S.S."/>
            <person name="Banfield J.F."/>
        </authorList>
    </citation>
    <scope>NUCLEOTIDE SEQUENCE [LARGE SCALE GENOMIC DNA]</scope>
</reference>
<dbReference type="EMBL" id="MHQL01000017">
    <property type="protein sequence ID" value="OHA03336.1"/>
    <property type="molecule type" value="Genomic_DNA"/>
</dbReference>
<evidence type="ECO:0000313" key="2">
    <source>
        <dbReference type="Proteomes" id="UP000177811"/>
    </source>
</evidence>
<dbReference type="Proteomes" id="UP000177811">
    <property type="component" value="Unassembled WGS sequence"/>
</dbReference>
<protein>
    <submittedName>
        <fullName evidence="1">Uncharacterized protein</fullName>
    </submittedName>
</protein>
<comment type="caution">
    <text evidence="1">The sequence shown here is derived from an EMBL/GenBank/DDBJ whole genome shotgun (WGS) entry which is preliminary data.</text>
</comment>
<name>A0A1G2KV99_9BACT</name>
<dbReference type="AlphaFoldDB" id="A0A1G2KV99"/>